<proteinExistence type="predicted"/>
<dbReference type="InterPro" id="IPR052050">
    <property type="entry name" value="SecEffector_AnkRepeat"/>
</dbReference>
<evidence type="ECO:0000313" key="3">
    <source>
        <dbReference type="EMBL" id="RLN36997.1"/>
    </source>
</evidence>
<dbReference type="EMBL" id="JPWU03000723">
    <property type="protein sequence ID" value="KAG2508204.1"/>
    <property type="molecule type" value="Genomic_DNA"/>
</dbReference>
<name>A0A3R7JCN2_9STRA</name>
<dbReference type="Pfam" id="PF12796">
    <property type="entry name" value="Ank_2"/>
    <property type="match status" value="1"/>
</dbReference>
<dbReference type="Gene3D" id="1.25.40.20">
    <property type="entry name" value="Ankyrin repeat-containing domain"/>
    <property type="match status" value="1"/>
</dbReference>
<reference evidence="5 6" key="2">
    <citation type="submission" date="2018-07" db="EMBL/GenBank/DDBJ databases">
        <title>Genome sequencing of oomycete isolates from Chile give support for New Zealand origin for Phytophthora kernoviae and make available the first Nothophytophthora sp. genome.</title>
        <authorList>
            <person name="Studholme D.J."/>
            <person name="Sanfuentes E."/>
            <person name="Panda P."/>
            <person name="Hill R."/>
            <person name="Sambles C."/>
            <person name="Grant M."/>
            <person name="Williams N.M."/>
            <person name="Mcdougal R.L."/>
        </authorList>
    </citation>
    <scope>NUCLEOTIDE SEQUENCE [LARGE SCALE GENOMIC DNA]</scope>
    <source>
        <strain evidence="3">Chile2</strain>
        <strain evidence="4">Chile4</strain>
    </source>
</reference>
<dbReference type="Proteomes" id="UP000285624">
    <property type="component" value="Unassembled WGS sequence"/>
</dbReference>
<dbReference type="PANTHER" id="PTHR46586">
    <property type="entry name" value="ANKYRIN REPEAT-CONTAINING PROTEIN"/>
    <property type="match status" value="1"/>
</dbReference>
<evidence type="ECO:0000313" key="5">
    <source>
        <dbReference type="Proteomes" id="UP000285624"/>
    </source>
</evidence>
<dbReference type="InterPro" id="IPR036770">
    <property type="entry name" value="Ankyrin_rpt-contain_sf"/>
</dbReference>
<dbReference type="EMBL" id="MBDN02000588">
    <property type="protein sequence ID" value="RLN74248.1"/>
    <property type="molecule type" value="Genomic_DNA"/>
</dbReference>
<organism evidence="3 6">
    <name type="scientific">Phytophthora kernoviae</name>
    <dbReference type="NCBI Taxonomy" id="325452"/>
    <lineage>
        <taxon>Eukaryota</taxon>
        <taxon>Sar</taxon>
        <taxon>Stramenopiles</taxon>
        <taxon>Oomycota</taxon>
        <taxon>Peronosporomycetes</taxon>
        <taxon>Peronosporales</taxon>
        <taxon>Peronosporaceae</taxon>
        <taxon>Phytophthora</taxon>
    </lineage>
</organism>
<dbReference type="EMBL" id="JPWV03000704">
    <property type="protein sequence ID" value="KAG2506139.1"/>
    <property type="molecule type" value="Genomic_DNA"/>
</dbReference>
<dbReference type="AlphaFoldDB" id="A0A3R7JCN2"/>
<dbReference type="Proteomes" id="UP000285883">
    <property type="component" value="Unassembled WGS sequence"/>
</dbReference>
<keyword evidence="5" id="KW-1185">Reference proteome</keyword>
<evidence type="ECO:0000313" key="1">
    <source>
        <dbReference type="EMBL" id="KAG2506139.1"/>
    </source>
</evidence>
<reference evidence="1" key="1">
    <citation type="journal article" date="2015" name="Genom Data">
        <title>Genome sequences of six Phytophthora species associated with forests in New Zealand.</title>
        <authorList>
            <person name="Studholme D.J."/>
            <person name="McDougal R.L."/>
            <person name="Sambles C."/>
            <person name="Hansen E."/>
            <person name="Hardy G."/>
            <person name="Grant M."/>
            <person name="Ganley R.J."/>
            <person name="Williams N.M."/>
        </authorList>
    </citation>
    <scope>NUCLEOTIDE SEQUENCE</scope>
    <source>
        <strain evidence="1">NZFS 2646</strain>
        <strain evidence="2">NZFS 3630</strain>
    </source>
</reference>
<dbReference type="Pfam" id="PF13637">
    <property type="entry name" value="Ank_4"/>
    <property type="match status" value="1"/>
</dbReference>
<sequence length="240" mass="26662">MTEAILASVAVVGRQHDAIGALKHVERCISEYVDYSTCWTASKAAAGGHIKLLRKLYAAAENDKDKSGFSTREVEISLEVAAQNGHLEVVKFLHINFPDRGKTWALEFAATNGHLAVLTWLHEHGGDKDRFTMSAFDDAAENGHLEVVKWLHSNRREGCTTQAMDWAAQAGHLEVVQWLHENRNEGCSTMAIDSAASNGHLHLFAVVSKSLRRKLQLNHEDGPVDKQNYSTMVKYRETTA</sequence>
<protein>
    <submittedName>
        <fullName evidence="3">Uncharacterized protein</fullName>
    </submittedName>
</protein>
<dbReference type="STRING" id="325452.A0A3R7JCN2"/>
<dbReference type="EMBL" id="MAYM02000671">
    <property type="protein sequence ID" value="RLN36997.1"/>
    <property type="molecule type" value="Genomic_DNA"/>
</dbReference>
<dbReference type="Proteomes" id="UP000792063">
    <property type="component" value="Unassembled WGS sequence"/>
</dbReference>
<dbReference type="Proteomes" id="UP000785171">
    <property type="component" value="Unassembled WGS sequence"/>
</dbReference>
<evidence type="ECO:0000313" key="4">
    <source>
        <dbReference type="EMBL" id="RLN74248.1"/>
    </source>
</evidence>
<comment type="caution">
    <text evidence="3">The sequence shown here is derived from an EMBL/GenBank/DDBJ whole genome shotgun (WGS) entry which is preliminary data.</text>
</comment>
<dbReference type="InterPro" id="IPR002110">
    <property type="entry name" value="Ankyrin_rpt"/>
</dbReference>
<evidence type="ECO:0000313" key="6">
    <source>
        <dbReference type="Proteomes" id="UP000285883"/>
    </source>
</evidence>
<accession>A0A3R7JCN2</accession>
<evidence type="ECO:0000313" key="2">
    <source>
        <dbReference type="EMBL" id="KAG2508204.1"/>
    </source>
</evidence>
<reference evidence="1" key="3">
    <citation type="submission" date="2020-06" db="EMBL/GenBank/DDBJ databases">
        <authorList>
            <person name="Studholme D.J."/>
        </authorList>
    </citation>
    <scope>NUCLEOTIDE SEQUENCE</scope>
    <source>
        <strain evidence="1">NZFS 2646</strain>
        <strain evidence="2">NZFS 3630</strain>
    </source>
</reference>
<dbReference type="SUPFAM" id="SSF48403">
    <property type="entry name" value="Ankyrin repeat"/>
    <property type="match status" value="1"/>
</dbReference>
<gene>
    <name evidence="3" type="ORF">BBI17_008804</name>
    <name evidence="4" type="ORF">BBO99_00009025</name>
    <name evidence="1" type="ORF">JM16_009096</name>
    <name evidence="2" type="ORF">JM18_008574</name>
</gene>
<dbReference type="PANTHER" id="PTHR46586:SF3">
    <property type="entry name" value="ANKYRIN REPEAT-CONTAINING PROTEIN"/>
    <property type="match status" value="1"/>
</dbReference>